<dbReference type="GO" id="GO:0004156">
    <property type="term" value="F:dihydropteroate synthase activity"/>
    <property type="evidence" value="ECO:0007669"/>
    <property type="project" value="UniProtKB-EC"/>
</dbReference>
<dbReference type="KEGG" id="dno:DNO_1237"/>
<keyword evidence="7 9" id="KW-0460">Magnesium</keyword>
<reference evidence="11 12" key="1">
    <citation type="journal article" date="2007" name="Nat. Biotechnol.">
        <title>Genome sequence and identification of candidate vaccine antigens from the animal pathogen Dichelobacter nodosus.</title>
        <authorList>
            <person name="Myers G.S."/>
            <person name="Parker D."/>
            <person name="Al-Hasani K."/>
            <person name="Kennan R.M."/>
            <person name="Seemann T."/>
            <person name="Ren Q."/>
            <person name="Badger J.H."/>
            <person name="Selengut J.D."/>
            <person name="Deboy R.T."/>
            <person name="Tettelin H."/>
            <person name="Boyce J.D."/>
            <person name="McCarl V.P."/>
            <person name="Han X."/>
            <person name="Nelson W.C."/>
            <person name="Madupu R."/>
            <person name="Mohamoud Y."/>
            <person name="Holley T."/>
            <person name="Fedorova N."/>
            <person name="Khouri H."/>
            <person name="Bottomley S.P."/>
            <person name="Whittington R.J."/>
            <person name="Adler B."/>
            <person name="Songer J.G."/>
            <person name="Rood J.I."/>
            <person name="Paulsen I.T."/>
        </authorList>
    </citation>
    <scope>NUCLEOTIDE SEQUENCE [LARGE SCALE GENOMIC DNA]</scope>
    <source>
        <strain evidence="11 12">VCS1703A</strain>
    </source>
</reference>
<keyword evidence="8 9" id="KW-0289">Folate biosynthesis</keyword>
<evidence type="ECO:0000256" key="6">
    <source>
        <dbReference type="ARBA" id="ARBA00022723"/>
    </source>
</evidence>
<evidence type="ECO:0000256" key="1">
    <source>
        <dbReference type="ARBA" id="ARBA00000012"/>
    </source>
</evidence>
<dbReference type="HOGENOM" id="CLU_008023_0_3_6"/>
<dbReference type="PROSITE" id="PS00793">
    <property type="entry name" value="DHPS_2"/>
    <property type="match status" value="1"/>
</dbReference>
<keyword evidence="12" id="KW-1185">Reference proteome</keyword>
<dbReference type="InterPro" id="IPR006390">
    <property type="entry name" value="DHP_synth_dom"/>
</dbReference>
<evidence type="ECO:0000256" key="2">
    <source>
        <dbReference type="ARBA" id="ARBA00001946"/>
    </source>
</evidence>
<evidence type="ECO:0000313" key="12">
    <source>
        <dbReference type="Proteomes" id="UP000000248"/>
    </source>
</evidence>
<dbReference type="InterPro" id="IPR000489">
    <property type="entry name" value="Pterin-binding_dom"/>
</dbReference>
<dbReference type="InterPro" id="IPR011005">
    <property type="entry name" value="Dihydropteroate_synth-like_sf"/>
</dbReference>
<comment type="similarity">
    <text evidence="9">Belongs to the DHPS family.</text>
</comment>
<dbReference type="Gene3D" id="3.20.20.20">
    <property type="entry name" value="Dihydropteroate synthase-like"/>
    <property type="match status" value="1"/>
</dbReference>
<evidence type="ECO:0000256" key="4">
    <source>
        <dbReference type="ARBA" id="ARBA00012458"/>
    </source>
</evidence>
<evidence type="ECO:0000256" key="3">
    <source>
        <dbReference type="ARBA" id="ARBA00004763"/>
    </source>
</evidence>
<dbReference type="SUPFAM" id="SSF51717">
    <property type="entry name" value="Dihydropteroate synthetase-like"/>
    <property type="match status" value="1"/>
</dbReference>
<dbReference type="GO" id="GO:0046656">
    <property type="term" value="P:folic acid biosynthetic process"/>
    <property type="evidence" value="ECO:0007669"/>
    <property type="project" value="UniProtKB-KW"/>
</dbReference>
<dbReference type="GO" id="GO:0046654">
    <property type="term" value="P:tetrahydrofolate biosynthetic process"/>
    <property type="evidence" value="ECO:0007669"/>
    <property type="project" value="UniProtKB-UniPathway"/>
</dbReference>
<dbReference type="PANTHER" id="PTHR20941">
    <property type="entry name" value="FOLATE SYNTHESIS PROTEINS"/>
    <property type="match status" value="1"/>
</dbReference>
<dbReference type="GO" id="GO:0046872">
    <property type="term" value="F:metal ion binding"/>
    <property type="evidence" value="ECO:0007669"/>
    <property type="project" value="UniProtKB-KW"/>
</dbReference>
<dbReference type="eggNOG" id="COG0294">
    <property type="taxonomic scope" value="Bacteria"/>
</dbReference>
<dbReference type="STRING" id="246195.DNO_1237"/>
<dbReference type="AlphaFoldDB" id="A5EXB4"/>
<evidence type="ECO:0000256" key="9">
    <source>
        <dbReference type="RuleBase" id="RU361205"/>
    </source>
</evidence>
<dbReference type="GO" id="GO:0005829">
    <property type="term" value="C:cytosol"/>
    <property type="evidence" value="ECO:0007669"/>
    <property type="project" value="TreeGrafter"/>
</dbReference>
<dbReference type="NCBIfam" id="TIGR01496">
    <property type="entry name" value="DHPS"/>
    <property type="match status" value="1"/>
</dbReference>
<evidence type="ECO:0000256" key="8">
    <source>
        <dbReference type="ARBA" id="ARBA00022909"/>
    </source>
</evidence>
<dbReference type="RefSeq" id="WP_012031532.1">
    <property type="nucleotide sequence ID" value="NC_009446.1"/>
</dbReference>
<comment type="pathway">
    <text evidence="3 9">Cofactor biosynthesis; tetrahydrofolate biosynthesis; 7,8-dihydrofolate from 2-amino-4-hydroxy-6-hydroxymethyl-7,8-dihydropteridine diphosphate and 4-aminobenzoate: step 1/2.</text>
</comment>
<proteinExistence type="inferred from homology"/>
<dbReference type="PROSITE" id="PS50972">
    <property type="entry name" value="PTERIN_BINDING"/>
    <property type="match status" value="1"/>
</dbReference>
<evidence type="ECO:0000313" key="11">
    <source>
        <dbReference type="EMBL" id="ABQ13987.1"/>
    </source>
</evidence>
<comment type="cofactor">
    <cofactor evidence="2 9">
        <name>Mg(2+)</name>
        <dbReference type="ChEBI" id="CHEBI:18420"/>
    </cofactor>
</comment>
<feature type="domain" description="Pterin-binding" evidence="10">
    <location>
        <begin position="17"/>
        <end position="270"/>
    </location>
</feature>
<dbReference type="Proteomes" id="UP000000248">
    <property type="component" value="Chromosome"/>
</dbReference>
<protein>
    <recommendedName>
        <fullName evidence="4 9">Dihydropteroate synthase</fullName>
        <shortName evidence="9">DHPS</shortName>
        <ecNumber evidence="4 9">2.5.1.15</ecNumber>
    </recommendedName>
    <alternativeName>
        <fullName evidence="9">Dihydropteroate pyrophosphorylase</fullName>
    </alternativeName>
</protein>
<organism evidence="11 12">
    <name type="scientific">Dichelobacter nodosus (strain VCS1703A)</name>
    <dbReference type="NCBI Taxonomy" id="246195"/>
    <lineage>
        <taxon>Bacteria</taxon>
        <taxon>Pseudomonadati</taxon>
        <taxon>Pseudomonadota</taxon>
        <taxon>Gammaproteobacteria</taxon>
        <taxon>Cardiobacteriales</taxon>
        <taxon>Cardiobacteriaceae</taxon>
        <taxon>Dichelobacter</taxon>
    </lineage>
</organism>
<dbReference type="OrthoDB" id="9811744at2"/>
<evidence type="ECO:0000256" key="5">
    <source>
        <dbReference type="ARBA" id="ARBA00022679"/>
    </source>
</evidence>
<comment type="catalytic activity">
    <reaction evidence="1">
        <text>(7,8-dihydropterin-6-yl)methyl diphosphate + 4-aminobenzoate = 7,8-dihydropteroate + diphosphate</text>
        <dbReference type="Rhea" id="RHEA:19949"/>
        <dbReference type="ChEBI" id="CHEBI:17836"/>
        <dbReference type="ChEBI" id="CHEBI:17839"/>
        <dbReference type="ChEBI" id="CHEBI:33019"/>
        <dbReference type="ChEBI" id="CHEBI:72950"/>
        <dbReference type="EC" id="2.5.1.15"/>
    </reaction>
</comment>
<sequence length="283" mass="31176">MAQLWQCGRFSLDFQQTKIMGILNCTPDSFSDGGRFFAPDDALAHAMQMIADGAEIIDVGAESTRPGSAAIDVKEEIRRLTPVVTELVADGRCVVSVDTKNAATMRAMLDLGVDLINDVHGLEDPDAVDAVKESRCGICLMHMRGMPENMQEDTRYSDVVAEVDRYLQERVDVCRAAGIADNRLMLDPGFGFGKTPEQNMQLFLQGRNYAAAKYPVLLGVSRKSTIGHYLGGRPVNDRLIGSVTLAAWAAWHDVAVVRVHDVRETRDALLMVEALKKIEKDHK</sequence>
<keyword evidence="5 9" id="KW-0808">Transferase</keyword>
<name>A5EXB4_DICNV</name>
<evidence type="ECO:0000259" key="10">
    <source>
        <dbReference type="PROSITE" id="PS50972"/>
    </source>
</evidence>
<dbReference type="PANTHER" id="PTHR20941:SF1">
    <property type="entry name" value="FOLIC ACID SYNTHESIS PROTEIN FOL1"/>
    <property type="match status" value="1"/>
</dbReference>
<gene>
    <name evidence="11" type="primary">folP</name>
    <name evidence="11" type="ordered locus">DNO_1237</name>
</gene>
<keyword evidence="6 9" id="KW-0479">Metal-binding</keyword>
<dbReference type="EC" id="2.5.1.15" evidence="4 9"/>
<dbReference type="CDD" id="cd00739">
    <property type="entry name" value="DHPS"/>
    <property type="match status" value="1"/>
</dbReference>
<accession>A5EXB4</accession>
<evidence type="ECO:0000256" key="7">
    <source>
        <dbReference type="ARBA" id="ARBA00022842"/>
    </source>
</evidence>
<dbReference type="Pfam" id="PF00809">
    <property type="entry name" value="Pterin_bind"/>
    <property type="match status" value="1"/>
</dbReference>
<dbReference type="InterPro" id="IPR045031">
    <property type="entry name" value="DHP_synth-like"/>
</dbReference>
<dbReference type="PROSITE" id="PS00792">
    <property type="entry name" value="DHPS_1"/>
    <property type="match status" value="1"/>
</dbReference>
<comment type="function">
    <text evidence="9">Catalyzes the condensation of para-aminobenzoate (pABA) with 6-hydroxymethyl-7,8-dihydropterin diphosphate (DHPt-PP) to form 7,8-dihydropteroate (H2Pte), the immediate precursor of folate derivatives.</text>
</comment>
<dbReference type="EMBL" id="CP000513">
    <property type="protein sequence ID" value="ABQ13987.1"/>
    <property type="molecule type" value="Genomic_DNA"/>
</dbReference>
<dbReference type="UniPathway" id="UPA00077">
    <property type="reaction ID" value="UER00156"/>
</dbReference>